<evidence type="ECO:0000313" key="3">
    <source>
        <dbReference type="Ensembl" id="ENSMALP00000032820.1"/>
    </source>
</evidence>
<dbReference type="InterPro" id="IPR027907">
    <property type="entry name" value="BTBD8_C"/>
</dbReference>
<dbReference type="PANTHER" id="PTHR22427">
    <property type="entry name" value="GH15728P"/>
    <property type="match status" value="1"/>
</dbReference>
<dbReference type="Proteomes" id="UP000261600">
    <property type="component" value="Unplaced"/>
</dbReference>
<dbReference type="AlphaFoldDB" id="A0A3Q3KH04"/>
<feature type="compositionally biased region" description="Pro residues" evidence="1">
    <location>
        <begin position="57"/>
        <end position="70"/>
    </location>
</feature>
<feature type="region of interest" description="Disordered" evidence="1">
    <location>
        <begin position="1"/>
        <end position="74"/>
    </location>
</feature>
<dbReference type="PANTHER" id="PTHR22427:SF8">
    <property type="entry name" value="PROLINE-RICH PROTEIN 36"/>
    <property type="match status" value="1"/>
</dbReference>
<organism evidence="3 4">
    <name type="scientific">Monopterus albus</name>
    <name type="common">Swamp eel</name>
    <dbReference type="NCBI Taxonomy" id="43700"/>
    <lineage>
        <taxon>Eukaryota</taxon>
        <taxon>Metazoa</taxon>
        <taxon>Chordata</taxon>
        <taxon>Craniata</taxon>
        <taxon>Vertebrata</taxon>
        <taxon>Euteleostomi</taxon>
        <taxon>Actinopterygii</taxon>
        <taxon>Neopterygii</taxon>
        <taxon>Teleostei</taxon>
        <taxon>Neoteleostei</taxon>
        <taxon>Acanthomorphata</taxon>
        <taxon>Anabantaria</taxon>
        <taxon>Synbranchiformes</taxon>
        <taxon>Synbranchidae</taxon>
        <taxon>Monopterus</taxon>
    </lineage>
</organism>
<sequence length="160" mass="17307">MKESKREALNQERDVESEKVTSDDSRRQNSPSTENSPLPTESSQTPSNFSQDEDGPSPCPPKSPERPPPLDLDWDKKVDIVQQLINQTLLLNGDSCSPLLLLPGAAGGTLSPLESSLWPTLLPPLTPPSATITSVSSFSPEANGNSPQGEWTVVELETHH</sequence>
<dbReference type="Pfam" id="PF15363">
    <property type="entry name" value="BTBD8_C"/>
    <property type="match status" value="1"/>
</dbReference>
<reference evidence="3" key="2">
    <citation type="submission" date="2025-09" db="UniProtKB">
        <authorList>
            <consortium name="Ensembl"/>
        </authorList>
    </citation>
    <scope>IDENTIFICATION</scope>
</reference>
<protein>
    <recommendedName>
        <fullName evidence="2">BTB/POZ domain-containing protein</fullName>
    </recommendedName>
</protein>
<proteinExistence type="predicted"/>
<evidence type="ECO:0000256" key="1">
    <source>
        <dbReference type="SAM" id="MobiDB-lite"/>
    </source>
</evidence>
<reference evidence="3" key="1">
    <citation type="submission" date="2025-08" db="UniProtKB">
        <authorList>
            <consortium name="Ensembl"/>
        </authorList>
    </citation>
    <scope>IDENTIFICATION</scope>
</reference>
<evidence type="ECO:0000259" key="2">
    <source>
        <dbReference type="Pfam" id="PF15363"/>
    </source>
</evidence>
<name>A0A3Q3KH04_MONAL</name>
<dbReference type="STRING" id="43700.ENSMALP00000032820"/>
<keyword evidence="4" id="KW-1185">Reference proteome</keyword>
<feature type="compositionally biased region" description="Polar residues" evidence="1">
    <location>
        <begin position="28"/>
        <end position="50"/>
    </location>
</feature>
<evidence type="ECO:0000313" key="4">
    <source>
        <dbReference type="Proteomes" id="UP000261600"/>
    </source>
</evidence>
<feature type="domain" description="BTB/POZ" evidence="2">
    <location>
        <begin position="116"/>
        <end position="160"/>
    </location>
</feature>
<accession>A0A3Q3KH04</accession>
<feature type="compositionally biased region" description="Basic and acidic residues" evidence="1">
    <location>
        <begin position="1"/>
        <end position="27"/>
    </location>
</feature>
<dbReference type="Ensembl" id="ENSMALT00000033381.1">
    <property type="protein sequence ID" value="ENSMALP00000032820.1"/>
    <property type="gene ID" value="ENSMALG00000022570.1"/>
</dbReference>